<keyword evidence="5" id="KW-0862">Zinc</keyword>
<dbReference type="Gene3D" id="3.40.390.10">
    <property type="entry name" value="Collagenase (Catalytic Domain)"/>
    <property type="match status" value="1"/>
</dbReference>
<keyword evidence="8" id="KW-1185">Reference proteome</keyword>
<keyword evidence="6" id="KW-0482">Metalloprotease</keyword>
<evidence type="ECO:0000313" key="7">
    <source>
        <dbReference type="EMBL" id="CAB9514240.1"/>
    </source>
</evidence>
<dbReference type="InterPro" id="IPR012962">
    <property type="entry name" value="Pept_M54_archaemetzincn"/>
</dbReference>
<dbReference type="GO" id="GO:0006508">
    <property type="term" value="P:proteolysis"/>
    <property type="evidence" value="ECO:0007669"/>
    <property type="project" value="UniProtKB-KW"/>
</dbReference>
<keyword evidence="2" id="KW-0645">Protease</keyword>
<dbReference type="CDD" id="cd11375">
    <property type="entry name" value="Peptidase_M54"/>
    <property type="match status" value="1"/>
</dbReference>
<name>A0A9N8HJ72_9STRA</name>
<dbReference type="Pfam" id="PF07998">
    <property type="entry name" value="Peptidase_M54"/>
    <property type="match status" value="1"/>
</dbReference>
<organism evidence="7 8">
    <name type="scientific">Seminavis robusta</name>
    <dbReference type="NCBI Taxonomy" id="568900"/>
    <lineage>
        <taxon>Eukaryota</taxon>
        <taxon>Sar</taxon>
        <taxon>Stramenopiles</taxon>
        <taxon>Ochrophyta</taxon>
        <taxon>Bacillariophyta</taxon>
        <taxon>Bacillariophyceae</taxon>
        <taxon>Bacillariophycidae</taxon>
        <taxon>Naviculales</taxon>
        <taxon>Naviculaceae</taxon>
        <taxon>Seminavis</taxon>
    </lineage>
</organism>
<comment type="caution">
    <text evidence="7">The sequence shown here is derived from an EMBL/GenBank/DDBJ whole genome shotgun (WGS) entry which is preliminary data.</text>
</comment>
<evidence type="ECO:0000256" key="6">
    <source>
        <dbReference type="ARBA" id="ARBA00023049"/>
    </source>
</evidence>
<dbReference type="PANTHER" id="PTHR15910">
    <property type="entry name" value="ARCHAEMETZINCIN"/>
    <property type="match status" value="1"/>
</dbReference>
<evidence type="ECO:0000256" key="2">
    <source>
        <dbReference type="ARBA" id="ARBA00022670"/>
    </source>
</evidence>
<evidence type="ECO:0000256" key="5">
    <source>
        <dbReference type="ARBA" id="ARBA00022833"/>
    </source>
</evidence>
<dbReference type="GO" id="GO:0046872">
    <property type="term" value="F:metal ion binding"/>
    <property type="evidence" value="ECO:0007669"/>
    <property type="project" value="UniProtKB-KW"/>
</dbReference>
<sequence>MQHQTPSPFSQQLNLSVDEIMKPKNQARSSKLRRDLIETTKTLAPLGIKLEPPRDGDWLAEHDEKGQTFLRYLTSDPVAATPSRNKIYIVPLGDFTDEQHELVRRVSEFMAAFYGLPVVVQDVVGLESVNKNKQRVHPEWGDKQILSTFILDKLTKYLPPDAATYLCFTSSDLWPRDGWNFVFGQASLVNRVGVWSFYRHGSKFSKCLKRTLSTAVHETGHIFGMRHCTAYSCGMCGSNSLPESDRRPIHFCPECTPKVSWATGVDLVERAKNLAALCEEWGLNQEAEYYARSVELLSSAKPDYSWEHHREHQQKFQ</sequence>
<protein>
    <submittedName>
        <fullName evidence="7">Archaemetzincin-2</fullName>
    </submittedName>
</protein>
<dbReference type="Proteomes" id="UP001153069">
    <property type="component" value="Unassembled WGS sequence"/>
</dbReference>
<keyword evidence="4" id="KW-0378">Hydrolase</keyword>
<evidence type="ECO:0000313" key="8">
    <source>
        <dbReference type="Proteomes" id="UP001153069"/>
    </source>
</evidence>
<dbReference type="AlphaFoldDB" id="A0A9N8HJ72"/>
<evidence type="ECO:0000256" key="4">
    <source>
        <dbReference type="ARBA" id="ARBA00022801"/>
    </source>
</evidence>
<evidence type="ECO:0000256" key="3">
    <source>
        <dbReference type="ARBA" id="ARBA00022723"/>
    </source>
</evidence>
<dbReference type="GO" id="GO:0008237">
    <property type="term" value="F:metallopeptidase activity"/>
    <property type="evidence" value="ECO:0007669"/>
    <property type="project" value="UniProtKB-KW"/>
</dbReference>
<gene>
    <name evidence="7" type="ORF">SEMRO_641_G179990.1</name>
</gene>
<keyword evidence="3" id="KW-0479">Metal-binding</keyword>
<accession>A0A9N8HJ72</accession>
<dbReference type="OrthoDB" id="194149at2759"/>
<reference evidence="7" key="1">
    <citation type="submission" date="2020-06" db="EMBL/GenBank/DDBJ databases">
        <authorList>
            <consortium name="Plant Systems Biology data submission"/>
        </authorList>
    </citation>
    <scope>NUCLEOTIDE SEQUENCE</scope>
    <source>
        <strain evidence="7">D6</strain>
    </source>
</reference>
<comment type="cofactor">
    <cofactor evidence="1">
        <name>Zn(2+)</name>
        <dbReference type="ChEBI" id="CHEBI:29105"/>
    </cofactor>
</comment>
<proteinExistence type="predicted"/>
<evidence type="ECO:0000256" key="1">
    <source>
        <dbReference type="ARBA" id="ARBA00001947"/>
    </source>
</evidence>
<dbReference type="InterPro" id="IPR024079">
    <property type="entry name" value="MetalloPept_cat_dom_sf"/>
</dbReference>
<dbReference type="EMBL" id="CAICTM010000640">
    <property type="protein sequence ID" value="CAB9514240.1"/>
    <property type="molecule type" value="Genomic_DNA"/>
</dbReference>
<dbReference type="SUPFAM" id="SSF55486">
    <property type="entry name" value="Metalloproteases ('zincins'), catalytic domain"/>
    <property type="match status" value="1"/>
</dbReference>
<dbReference type="PANTHER" id="PTHR15910:SF1">
    <property type="entry name" value="ARCHAEMETZINCIN-2"/>
    <property type="match status" value="1"/>
</dbReference>